<organism evidence="2 3">
    <name type="scientific">Chryseobacterium taichungense</name>
    <dbReference type="NCBI Taxonomy" id="295069"/>
    <lineage>
        <taxon>Bacteria</taxon>
        <taxon>Pseudomonadati</taxon>
        <taxon>Bacteroidota</taxon>
        <taxon>Flavobacteriia</taxon>
        <taxon>Flavobacteriales</taxon>
        <taxon>Weeksellaceae</taxon>
        <taxon>Chryseobacterium group</taxon>
        <taxon>Chryseobacterium</taxon>
    </lineage>
</organism>
<evidence type="ECO:0000256" key="1">
    <source>
        <dbReference type="SAM" id="MobiDB-lite"/>
    </source>
</evidence>
<accession>A0A1H8A668</accession>
<evidence type="ECO:0000313" key="2">
    <source>
        <dbReference type="EMBL" id="SEM65414.1"/>
    </source>
</evidence>
<keyword evidence="3" id="KW-1185">Reference proteome</keyword>
<feature type="region of interest" description="Disordered" evidence="1">
    <location>
        <begin position="14"/>
        <end position="42"/>
    </location>
</feature>
<protein>
    <submittedName>
        <fullName evidence="2">Uncharacterized protein</fullName>
    </submittedName>
</protein>
<name>A0A1H8A668_9FLAO</name>
<proteinExistence type="predicted"/>
<feature type="region of interest" description="Disordered" evidence="1">
    <location>
        <begin position="63"/>
        <end position="136"/>
    </location>
</feature>
<reference evidence="3" key="1">
    <citation type="submission" date="2016-10" db="EMBL/GenBank/DDBJ databases">
        <authorList>
            <person name="Varghese N."/>
            <person name="Submissions S."/>
        </authorList>
    </citation>
    <scope>NUCLEOTIDE SEQUENCE [LARGE SCALE GENOMIC DNA]</scope>
    <source>
        <strain evidence="3">DSM 17453</strain>
    </source>
</reference>
<dbReference type="STRING" id="295069.SAMN05421856_10595"/>
<evidence type="ECO:0000313" key="3">
    <source>
        <dbReference type="Proteomes" id="UP000199450"/>
    </source>
</evidence>
<dbReference type="AlphaFoldDB" id="A0A1H8A668"/>
<sequence>MVYIGENFEPMAQKVITDKERKEKEQSEQRKNTPFMQVDKNSDPISNFIANFKRQFKDTKGLGLGRLFGGKPAEPPKQPAEPESVIGATKTVMHSDYKNAENNQTIQTNKKPALKMDNSNKIQQARPKNKKPKLGL</sequence>
<dbReference type="EMBL" id="FOBV01000005">
    <property type="protein sequence ID" value="SEM65414.1"/>
    <property type="molecule type" value="Genomic_DNA"/>
</dbReference>
<dbReference type="OrthoDB" id="709521at2"/>
<feature type="compositionally biased region" description="Basic residues" evidence="1">
    <location>
        <begin position="127"/>
        <end position="136"/>
    </location>
</feature>
<gene>
    <name evidence="2" type="ORF">SAMN05421856_10595</name>
</gene>
<feature type="compositionally biased region" description="Basic and acidic residues" evidence="1">
    <location>
        <begin position="16"/>
        <end position="31"/>
    </location>
</feature>
<dbReference type="Proteomes" id="UP000199450">
    <property type="component" value="Unassembled WGS sequence"/>
</dbReference>
<feature type="compositionally biased region" description="Polar residues" evidence="1">
    <location>
        <begin position="100"/>
        <end position="110"/>
    </location>
</feature>